<name>A0A162JP84_CORDF</name>
<keyword evidence="1" id="KW-0732">Signal</keyword>
<evidence type="ECO:0000313" key="3">
    <source>
        <dbReference type="EMBL" id="OAA71772.1"/>
    </source>
</evidence>
<dbReference type="SMART" id="SM00944">
    <property type="entry name" value="Pro-kuma_activ"/>
    <property type="match status" value="1"/>
</dbReference>
<feature type="chain" id="PRO_5007836642" evidence="1">
    <location>
        <begin position="22"/>
        <end position="221"/>
    </location>
</feature>
<dbReference type="PANTHER" id="PTHR14218:SF19">
    <property type="entry name" value="SERINE PROTEASE AORO, PUTATIVE (AFU_ORTHOLOGUE AFUA_6G10250)-RELATED"/>
    <property type="match status" value="1"/>
</dbReference>
<feature type="signal peptide" evidence="1">
    <location>
        <begin position="1"/>
        <end position="21"/>
    </location>
</feature>
<dbReference type="CDD" id="cd11377">
    <property type="entry name" value="Pro-peptidase_S53"/>
    <property type="match status" value="1"/>
</dbReference>
<dbReference type="Pfam" id="PF09286">
    <property type="entry name" value="Pro-kuma_activ"/>
    <property type="match status" value="1"/>
</dbReference>
<evidence type="ECO:0000259" key="2">
    <source>
        <dbReference type="SMART" id="SM00944"/>
    </source>
</evidence>
<gene>
    <name evidence="3" type="ORF">LEL_09007</name>
</gene>
<proteinExistence type="predicted"/>
<keyword evidence="4" id="KW-1185">Reference proteome</keyword>
<dbReference type="PANTHER" id="PTHR14218">
    <property type="entry name" value="PROTEASE S8 TRIPEPTIDYL PEPTIDASE I CLN2"/>
    <property type="match status" value="1"/>
</dbReference>
<evidence type="ECO:0000256" key="1">
    <source>
        <dbReference type="SAM" id="SignalP"/>
    </source>
</evidence>
<reference evidence="3 4" key="1">
    <citation type="journal article" date="2016" name="Genome Biol. Evol.">
        <title>Divergent and convergent evolution of fungal pathogenicity.</title>
        <authorList>
            <person name="Shang Y."/>
            <person name="Xiao G."/>
            <person name="Zheng P."/>
            <person name="Cen K."/>
            <person name="Zhan S."/>
            <person name="Wang C."/>
        </authorList>
    </citation>
    <scope>NUCLEOTIDE SEQUENCE [LARGE SCALE GENOMIC DNA]</scope>
    <source>
        <strain evidence="3 4">RCEF 1005</strain>
    </source>
</reference>
<protein>
    <submittedName>
        <fullName evidence="3">Peptidase S53, propeptide</fullName>
    </submittedName>
</protein>
<evidence type="ECO:0000313" key="4">
    <source>
        <dbReference type="Proteomes" id="UP000076881"/>
    </source>
</evidence>
<dbReference type="SUPFAM" id="SSF54897">
    <property type="entry name" value="Protease propeptides/inhibitors"/>
    <property type="match status" value="1"/>
</dbReference>
<sequence length="221" mass="25112">MKLTSSVVAIVLLFCVKTTQSFSVTDYVVHEKQSAGAFGWNHVGTPAAKDTINLRIALTHNNIYKAERLLNQVSHPRSGQYGQYLSPEEVVDLFAPHPDTIKKTMDCFLKSGISMRSIRPSAGRNWIKVNATIDQAERLLRTEYNFYNQEVKNTQAVGCDQYHLPQQLQQHIQLITPTPQLDAVPHLLDQNEELDEYFERDHVFVVSLLVSSAWPVHRLIA</sequence>
<dbReference type="STRING" id="1081108.A0A162JP84"/>
<dbReference type="GO" id="GO:0004175">
    <property type="term" value="F:endopeptidase activity"/>
    <property type="evidence" value="ECO:0007669"/>
    <property type="project" value="TreeGrafter"/>
</dbReference>
<dbReference type="InterPro" id="IPR015366">
    <property type="entry name" value="S53_propep"/>
</dbReference>
<dbReference type="Proteomes" id="UP000076881">
    <property type="component" value="Unassembled WGS sequence"/>
</dbReference>
<organism evidence="3 4">
    <name type="scientific">Akanthomyces lecanii RCEF 1005</name>
    <dbReference type="NCBI Taxonomy" id="1081108"/>
    <lineage>
        <taxon>Eukaryota</taxon>
        <taxon>Fungi</taxon>
        <taxon>Dikarya</taxon>
        <taxon>Ascomycota</taxon>
        <taxon>Pezizomycotina</taxon>
        <taxon>Sordariomycetes</taxon>
        <taxon>Hypocreomycetidae</taxon>
        <taxon>Hypocreales</taxon>
        <taxon>Cordycipitaceae</taxon>
        <taxon>Akanthomyces</taxon>
        <taxon>Cordyceps confragosa</taxon>
    </lineage>
</organism>
<dbReference type="OrthoDB" id="409122at2759"/>
<dbReference type="GO" id="GO:0008240">
    <property type="term" value="F:tripeptidyl-peptidase activity"/>
    <property type="evidence" value="ECO:0007669"/>
    <property type="project" value="TreeGrafter"/>
</dbReference>
<dbReference type="AlphaFoldDB" id="A0A162JP84"/>
<comment type="caution">
    <text evidence="3">The sequence shown here is derived from an EMBL/GenBank/DDBJ whole genome shotgun (WGS) entry which is preliminary data.</text>
</comment>
<dbReference type="EMBL" id="AZHF01000008">
    <property type="protein sequence ID" value="OAA71772.1"/>
    <property type="molecule type" value="Genomic_DNA"/>
</dbReference>
<dbReference type="GO" id="GO:0006508">
    <property type="term" value="P:proteolysis"/>
    <property type="evidence" value="ECO:0007669"/>
    <property type="project" value="TreeGrafter"/>
</dbReference>
<accession>A0A162JP84</accession>
<feature type="domain" description="Peptidase S53 activation" evidence="2">
    <location>
        <begin position="37"/>
        <end position="181"/>
    </location>
</feature>
<dbReference type="InterPro" id="IPR050819">
    <property type="entry name" value="Tripeptidyl-peptidase_I"/>
</dbReference>